<dbReference type="InterPro" id="IPR010917">
    <property type="entry name" value="TonB_rcpt_CS"/>
</dbReference>
<keyword evidence="6" id="KW-0406">Ion transport</keyword>
<feature type="domain" description="TonB-dependent receptor plug" evidence="14">
    <location>
        <begin position="66"/>
        <end position="179"/>
    </location>
</feature>
<organism evidence="15 16">
    <name type="scientific">Wohlfahrtiimonas larvae</name>
    <dbReference type="NCBI Taxonomy" id="1157986"/>
    <lineage>
        <taxon>Bacteria</taxon>
        <taxon>Pseudomonadati</taxon>
        <taxon>Pseudomonadota</taxon>
        <taxon>Gammaproteobacteria</taxon>
        <taxon>Cardiobacteriales</taxon>
        <taxon>Ignatzschineriaceae</taxon>
        <taxon>Wohlfahrtiimonas</taxon>
    </lineage>
</organism>
<keyword evidence="16" id="KW-1185">Reference proteome</keyword>
<dbReference type="Pfam" id="PF07715">
    <property type="entry name" value="Plug"/>
    <property type="match status" value="1"/>
</dbReference>
<dbReference type="Gene3D" id="2.40.170.20">
    <property type="entry name" value="TonB-dependent receptor, beta-barrel domain"/>
    <property type="match status" value="1"/>
</dbReference>
<dbReference type="SUPFAM" id="SSF56935">
    <property type="entry name" value="Porins"/>
    <property type="match status" value="1"/>
</dbReference>
<dbReference type="CDD" id="cd01347">
    <property type="entry name" value="ligand_gated_channel"/>
    <property type="match status" value="1"/>
</dbReference>
<evidence type="ECO:0000256" key="2">
    <source>
        <dbReference type="ARBA" id="ARBA00022448"/>
    </source>
</evidence>
<dbReference type="InterPro" id="IPR037066">
    <property type="entry name" value="Plug_dom_sf"/>
</dbReference>
<name>A0ABP9MLW1_9GAMM</name>
<feature type="short sequence motif" description="TonB C-terminal box" evidence="11">
    <location>
        <begin position="714"/>
        <end position="731"/>
    </location>
</feature>
<dbReference type="InterPro" id="IPR012910">
    <property type="entry name" value="Plug_dom"/>
</dbReference>
<dbReference type="Proteomes" id="UP001500631">
    <property type="component" value="Unassembled WGS sequence"/>
</dbReference>
<evidence type="ECO:0000256" key="9">
    <source>
        <dbReference type="ARBA" id="ARBA00023237"/>
    </source>
</evidence>
<dbReference type="Pfam" id="PF00593">
    <property type="entry name" value="TonB_dep_Rec_b-barrel"/>
    <property type="match status" value="1"/>
</dbReference>
<dbReference type="PROSITE" id="PS52016">
    <property type="entry name" value="TONB_DEPENDENT_REC_3"/>
    <property type="match status" value="1"/>
</dbReference>
<keyword evidence="15" id="KW-0675">Receptor</keyword>
<dbReference type="PANTHER" id="PTHR30069:SF53">
    <property type="entry name" value="COLICIN I RECEPTOR-RELATED"/>
    <property type="match status" value="1"/>
</dbReference>
<gene>
    <name evidence="15" type="ORF">GCM10023338_06570</name>
</gene>
<evidence type="ECO:0000256" key="10">
    <source>
        <dbReference type="PROSITE-ProRule" id="PRU01360"/>
    </source>
</evidence>
<dbReference type="InterPro" id="IPR000531">
    <property type="entry name" value="Beta-barrel_TonB"/>
</dbReference>
<dbReference type="EMBL" id="BAABKE010000002">
    <property type="protein sequence ID" value="GAA5096332.1"/>
    <property type="molecule type" value="Genomic_DNA"/>
</dbReference>
<evidence type="ECO:0000313" key="16">
    <source>
        <dbReference type="Proteomes" id="UP001500631"/>
    </source>
</evidence>
<keyword evidence="8 10" id="KW-0472">Membrane</keyword>
<dbReference type="InterPro" id="IPR039426">
    <property type="entry name" value="TonB-dep_rcpt-like"/>
</dbReference>
<keyword evidence="9 10" id="KW-0998">Cell outer membrane</keyword>
<evidence type="ECO:0000256" key="8">
    <source>
        <dbReference type="ARBA" id="ARBA00023136"/>
    </source>
</evidence>
<comment type="subcellular location">
    <subcellularLocation>
        <location evidence="1 10">Cell outer membrane</location>
        <topology evidence="1 10">Multi-pass membrane protein</topology>
    </subcellularLocation>
</comment>
<comment type="similarity">
    <text evidence="10 12">Belongs to the TonB-dependent receptor family.</text>
</comment>
<evidence type="ECO:0000259" key="13">
    <source>
        <dbReference type="Pfam" id="PF00593"/>
    </source>
</evidence>
<protein>
    <submittedName>
        <fullName evidence="15">TonB-dependent receptor</fullName>
    </submittedName>
</protein>
<dbReference type="InterPro" id="IPR036942">
    <property type="entry name" value="Beta-barrel_TonB_sf"/>
</dbReference>
<evidence type="ECO:0000256" key="7">
    <source>
        <dbReference type="ARBA" id="ARBA00023077"/>
    </source>
</evidence>
<evidence type="ECO:0000256" key="11">
    <source>
        <dbReference type="PROSITE-ProRule" id="PRU10144"/>
    </source>
</evidence>
<evidence type="ECO:0000256" key="1">
    <source>
        <dbReference type="ARBA" id="ARBA00004571"/>
    </source>
</evidence>
<accession>A0ABP9MLW1</accession>
<evidence type="ECO:0000256" key="3">
    <source>
        <dbReference type="ARBA" id="ARBA00022452"/>
    </source>
</evidence>
<dbReference type="Gene3D" id="2.170.130.10">
    <property type="entry name" value="TonB-dependent receptor, plug domain"/>
    <property type="match status" value="1"/>
</dbReference>
<dbReference type="PANTHER" id="PTHR30069">
    <property type="entry name" value="TONB-DEPENDENT OUTER MEMBRANE RECEPTOR"/>
    <property type="match status" value="1"/>
</dbReference>
<reference evidence="16" key="1">
    <citation type="journal article" date="2019" name="Int. J. Syst. Evol. Microbiol.">
        <title>The Global Catalogue of Microorganisms (GCM) 10K type strain sequencing project: providing services to taxonomists for standard genome sequencing and annotation.</title>
        <authorList>
            <consortium name="The Broad Institute Genomics Platform"/>
            <consortium name="The Broad Institute Genome Sequencing Center for Infectious Disease"/>
            <person name="Wu L."/>
            <person name="Ma J."/>
        </authorList>
    </citation>
    <scope>NUCLEOTIDE SEQUENCE [LARGE SCALE GENOMIC DNA]</scope>
    <source>
        <strain evidence="16">JCM 18424</strain>
    </source>
</reference>
<proteinExistence type="inferred from homology"/>
<dbReference type="RefSeq" id="WP_077924762.1">
    <property type="nucleotide sequence ID" value="NZ_BAABKE010000002.1"/>
</dbReference>
<evidence type="ECO:0000256" key="12">
    <source>
        <dbReference type="RuleBase" id="RU003357"/>
    </source>
</evidence>
<comment type="caution">
    <text evidence="15">The sequence shown here is derived from an EMBL/GenBank/DDBJ whole genome shotgun (WGS) entry which is preliminary data.</text>
</comment>
<feature type="domain" description="TonB-dependent receptor-like beta-barrel" evidence="13">
    <location>
        <begin position="252"/>
        <end position="690"/>
    </location>
</feature>
<keyword evidence="7 12" id="KW-0798">TonB box</keyword>
<dbReference type="PROSITE" id="PS01156">
    <property type="entry name" value="TONB_DEPENDENT_REC_2"/>
    <property type="match status" value="1"/>
</dbReference>
<keyword evidence="5" id="KW-0732">Signal</keyword>
<sequence>MMKFCKNRNNQNITLHKSILSILIMGIFSYTYAEESAELDNHIETEKTAIDLSKVVVTASGFSQAVKDAPASISVISGQELTDKPISGLGLALKNIEGVNVERGGKSGGYNVSIRGMPSDYTLILIDGKRLSQNSSGARPNGFGDIDTNFIPPMSAIEQIEVVRGPMSTLYGSDAIGGVVNIITKKVPNQWSGEMNVGFIQPGNSKFSKHLNTSLYISGPLIQDTLGIALMGGYDHSSNAKGTYAKNQSERSSGIHTGRYSYFSGMGKKNNYNMSGKLSFTPNSENDIIFNYDRGIQRYDNSNEQLGTLNTNVRPGLAGGGYSDKLKFTRDRASLSHQGRYDSVTIDTSLLWDQTKTIGRLNPVSRPPKLVDSTNRDIKYTNIILDNKWMFALNDHFISVGMQYRQQELNDTLATSPVNKKQWQWALFAEDEWSILENFIATFGLRFDKNQDFGSNFSPRLYLTWNIDDSWQVKGGVSRAFKTPDVHLMQNDVVGVGRQGRLPIVGNADLDPETATSGELGLYFNNTNFSANTTIFYTKFKDKIQSSVENCVTPICEVNGTFWPDSGGQLAKYYNADNAKLYGLELGVRYQLTDQIGLKFNYTYTESSFTKDDVKRPFSETPRHMANVKVDWQIQDSWNTWAETEYRGKQFNNLNWNKEKVYYRSYALMNLGAKYTMNDNLSFSAGIYNVFNKNFMDMQPSLTNKTATDFANRYRRNEEGRRYWVTAKYIF</sequence>
<keyword evidence="3 10" id="KW-1134">Transmembrane beta strand</keyword>
<evidence type="ECO:0000256" key="5">
    <source>
        <dbReference type="ARBA" id="ARBA00022729"/>
    </source>
</evidence>
<evidence type="ECO:0000256" key="6">
    <source>
        <dbReference type="ARBA" id="ARBA00023065"/>
    </source>
</evidence>
<evidence type="ECO:0000259" key="14">
    <source>
        <dbReference type="Pfam" id="PF07715"/>
    </source>
</evidence>
<keyword evidence="4 10" id="KW-0812">Transmembrane</keyword>
<keyword evidence="2 10" id="KW-0813">Transport</keyword>
<evidence type="ECO:0000256" key="4">
    <source>
        <dbReference type="ARBA" id="ARBA00022692"/>
    </source>
</evidence>
<evidence type="ECO:0000313" key="15">
    <source>
        <dbReference type="EMBL" id="GAA5096332.1"/>
    </source>
</evidence>